<dbReference type="InterPro" id="IPR024973">
    <property type="entry name" value="ESPR"/>
</dbReference>
<dbReference type="RefSeq" id="WP_093913580.1">
    <property type="nucleotide sequence ID" value="NZ_FONL01000009.1"/>
</dbReference>
<dbReference type="Pfam" id="PF05662">
    <property type="entry name" value="YadA_stalk"/>
    <property type="match status" value="4"/>
</dbReference>
<evidence type="ECO:0000256" key="7">
    <source>
        <dbReference type="ARBA" id="ARBA00022729"/>
    </source>
</evidence>
<dbReference type="InterPro" id="IPR045584">
    <property type="entry name" value="Pilin-like"/>
</dbReference>
<evidence type="ECO:0000256" key="11">
    <source>
        <dbReference type="SAM" id="MobiDB-lite"/>
    </source>
</evidence>
<dbReference type="Pfam" id="PF00395">
    <property type="entry name" value="SLH"/>
    <property type="match status" value="1"/>
</dbReference>
<dbReference type="InterPro" id="IPR001119">
    <property type="entry name" value="SLH_dom"/>
</dbReference>
<keyword evidence="8" id="KW-0653">Protein transport</keyword>
<dbReference type="OrthoDB" id="2216692at2"/>
<dbReference type="EMBL" id="FONL01000009">
    <property type="protein sequence ID" value="SFE55372.1"/>
    <property type="molecule type" value="Genomic_DNA"/>
</dbReference>
<keyword evidence="14" id="KW-1185">Reference proteome</keyword>
<evidence type="ECO:0000256" key="9">
    <source>
        <dbReference type="ARBA" id="ARBA00023136"/>
    </source>
</evidence>
<keyword evidence="4" id="KW-0813">Transport</keyword>
<dbReference type="Proteomes" id="UP000198896">
    <property type="component" value="Unassembled WGS sequence"/>
</dbReference>
<dbReference type="Pfam" id="PF03895">
    <property type="entry name" value="YadA_anchor"/>
    <property type="match status" value="1"/>
</dbReference>
<evidence type="ECO:0000256" key="2">
    <source>
        <dbReference type="ARBA" id="ARBA00004442"/>
    </source>
</evidence>
<evidence type="ECO:0000256" key="5">
    <source>
        <dbReference type="ARBA" id="ARBA00022452"/>
    </source>
</evidence>
<dbReference type="STRING" id="1123323.SAMN05216245_1093"/>
<evidence type="ECO:0000256" key="4">
    <source>
        <dbReference type="ARBA" id="ARBA00022448"/>
    </source>
</evidence>
<evidence type="ECO:0000256" key="10">
    <source>
        <dbReference type="ARBA" id="ARBA00023237"/>
    </source>
</evidence>
<protein>
    <submittedName>
        <fullName evidence="13">Coiled stalk of trimeric autotransporter adhesin</fullName>
    </submittedName>
</protein>
<evidence type="ECO:0000256" key="8">
    <source>
        <dbReference type="ARBA" id="ARBA00022927"/>
    </source>
</evidence>
<feature type="compositionally biased region" description="Gly residues" evidence="11">
    <location>
        <begin position="1646"/>
        <end position="1658"/>
    </location>
</feature>
<evidence type="ECO:0000256" key="3">
    <source>
        <dbReference type="ARBA" id="ARBA00005848"/>
    </source>
</evidence>
<reference evidence="13 14" key="1">
    <citation type="submission" date="2016-10" db="EMBL/GenBank/DDBJ databases">
        <authorList>
            <person name="de Groot N.N."/>
        </authorList>
    </citation>
    <scope>NUCLEOTIDE SEQUENCE [LARGE SCALE GENOMIC DNA]</scope>
    <source>
        <strain evidence="13 14">DSM 9236</strain>
    </source>
</reference>
<dbReference type="SUPFAM" id="SSF54523">
    <property type="entry name" value="Pili subunits"/>
    <property type="match status" value="1"/>
</dbReference>
<evidence type="ECO:0000259" key="12">
    <source>
        <dbReference type="PROSITE" id="PS51272"/>
    </source>
</evidence>
<keyword evidence="6" id="KW-0812">Transmembrane</keyword>
<dbReference type="CDD" id="cd12820">
    <property type="entry name" value="LbR_YadA-like"/>
    <property type="match status" value="1"/>
</dbReference>
<comment type="similarity">
    <text evidence="3">Belongs to the autotransporter-2 (AT-2) (TC 1.B.40) family.</text>
</comment>
<keyword evidence="5" id="KW-1134">Transmembrane beta strand</keyword>
<dbReference type="PROSITE" id="PS51272">
    <property type="entry name" value="SLH"/>
    <property type="match status" value="1"/>
</dbReference>
<dbReference type="InterPro" id="IPR005594">
    <property type="entry name" value="YadA_C"/>
</dbReference>
<evidence type="ECO:0000313" key="14">
    <source>
        <dbReference type="Proteomes" id="UP000198896"/>
    </source>
</evidence>
<keyword evidence="9" id="KW-0472">Membrane</keyword>
<dbReference type="Gene3D" id="6.10.250.2120">
    <property type="match status" value="1"/>
</dbReference>
<evidence type="ECO:0000256" key="6">
    <source>
        <dbReference type="ARBA" id="ARBA00022692"/>
    </source>
</evidence>
<gene>
    <name evidence="13" type="ORF">SAMN05216245_1093</name>
</gene>
<evidence type="ECO:0000256" key="1">
    <source>
        <dbReference type="ARBA" id="ARBA00004241"/>
    </source>
</evidence>
<evidence type="ECO:0000313" key="13">
    <source>
        <dbReference type="EMBL" id="SFE55372.1"/>
    </source>
</evidence>
<dbReference type="Gene3D" id="2.150.10.10">
    <property type="entry name" value="Serralysin-like metalloprotease, C-terminal"/>
    <property type="match status" value="4"/>
</dbReference>
<accession>A0A1I2BGN8</accession>
<dbReference type="PANTHER" id="PTHR43308">
    <property type="entry name" value="OUTER MEMBRANE PROTEIN ALPHA-RELATED"/>
    <property type="match status" value="1"/>
</dbReference>
<dbReference type="GO" id="GO:0009986">
    <property type="term" value="C:cell surface"/>
    <property type="evidence" value="ECO:0007669"/>
    <property type="project" value="UniProtKB-SubCell"/>
</dbReference>
<organism evidence="13 14">
    <name type="scientific">Succiniclasticum ruminis DSM 9236</name>
    <dbReference type="NCBI Taxonomy" id="1123323"/>
    <lineage>
        <taxon>Bacteria</taxon>
        <taxon>Bacillati</taxon>
        <taxon>Bacillota</taxon>
        <taxon>Negativicutes</taxon>
        <taxon>Acidaminococcales</taxon>
        <taxon>Acidaminococcaceae</taxon>
        <taxon>Succiniclasticum</taxon>
    </lineage>
</organism>
<dbReference type="PANTHER" id="PTHR43308:SF1">
    <property type="entry name" value="OUTER MEMBRANE PROTEIN ALPHA"/>
    <property type="match status" value="1"/>
</dbReference>
<dbReference type="Gene3D" id="3.30.1300.30">
    <property type="entry name" value="GSPII I/J protein-like"/>
    <property type="match status" value="1"/>
</dbReference>
<sequence>MNKIYRVIWSKTKNCYVVASELAKRHTKAPQSGVVNKIAALALVGAMSFGFAGSALAAQVDDTYIKIGMTGELPDGITVNPASITGGNFAIAIGVNTNVSGDANDVADFSVGVGFGATATGINGLALGKDATMTASHAIGVGAGSRAEGMYSTVMGAYSDVSINPAVKYPLDPNVSDNDKDLLQGFGTTVLGSLNSSRTTIVDETATDKNKDKAFISVASSIIGTVNTATDSNGALIFGAGNSITDSYQSVIFDEAETSIDDLRTQYKAAVKNGDRSAMAEITAKLQKMVKVSGGQVMTMGGSNTATNAYRSQLVGVGNVLEGGEDGPTSITVAGQTYYEYKTQYDLLDGFENKVTESEHVSIIGTGNTVEKSNGNIIFGDYHQLKGGAEDENGNKVGGNNVIIGSAAGSFKYVDSETGKMILSFEASEETKHEENISNTVMVGHLANAKISEGVALGYSSLANTDKGVQGFDPATGTASELTSKTWKATAAAVSVGNDLKKTWYGFDENTIQANINKYKSQLEALGVDTTLAPADLLDSLNEEQMQLLVDNVAHQTQESETKPVQAETLYVAKPGSGITRQITNVAAGFNDTDAVNVAQLKASQTHYYSVNDNGTPMGNYNNEGAKGKFSLAAGPDAKAEGLLSTVVGAGNYSQDTIVDYLGTIKETIVHAEGAGSGIGNQVFRTIGPYIEDVPSVMGVGSTVIGSMNSVKNRDEVVASINNLHDTLYAYSAARYTLPALKDFLNNADLFDGIANTVVGTMNETAKANAAVIYGTGNTVKNAYEVLDPAFDGELLASKVQNSSASVADLQALLEELDFSNIDSLKDAIKTGNVDQIKSLLQGYINNDKDSNYEGKGGRIIAIGTSNEIENAVLSQLIGTNNQLHGLSASSLLSTTVKPATYTILNGYGNEATGASYSTLIGTNNELYGYSSSGLFSATVTPATYTILNGYGNKAYRTDYAAIVGNSNTIGTTSRATSKAIVLGDSNTITAGSNNDIVIGTVTDAVGASGAGNIVSVGYNTKLTAANSIGIGAGNTVTGTNSIAIGKGHTVSGNNSGAFGDPSTILGDGSYAIGNNNSIGKEIKENDTSTIVKANDSFILGSNASITSTDNKSVVVGGVALGKNAIIEDTSGSVALGQNSKVLKVDAPTVGGYNPLTGETAYTDGTQTWTATTGPVSVGSSSVTRQMKYVAAGSADTDAVNVAQLKSAETHYYGVNDTGIPKENYDNSGATGIDSVAAGIAVGTAANFSAVTGSYSSMANASGLQGTGASAFGIFNTIDASEETDAHDGIGNSLVGLANSTSNANGTVIIGTGNEITNSVGNLTGYDAVSEAYAAYSAAQAMYNADPSDENLEAVNGAYSDLQDAMKTFAKSAPEDGGDVLAIGGANTADYALKSSMIGVKNSITGSEGAEAEFNSTIGYGNTIANGSNNSIIGTNRTISDVDGVIVIGSAASELATSVDNSVVIGTEANVTLEDKESVALGSYSKADKLGGYETTGDDDVEIGTLKLSSSKFAGTGDNVVGTVSIGYVPEQKQKSRAATDNAEENVKTRTLTYVGAGEISATSTDAINGSQLYYALDAMQFDIVAGDNVEVIKNTDDTGHTVYTIHSLNAMVQAGPSGNVTVTDEVGDGKTNGVTTDLTSDGAGTTAGNGAGDGTTGGTTATMPEPTPSEKPIGPLAPGEDKPNEHTTVYTVDAKDTYVEKGEVTQAATDDSDKVVTTFTHNYGTTFDVDSNNTYVSKAEVTQEATDDNADVKVKLTRNDGKSFDLDLKDRYVSKAEVTQEATDDNADVKVKLTRNDGESFNLDLKDRYVSKAEVTQKATDESDEVKVQLTRNDGESFDLAMNNTYVAKAEVTQAATDESDKVKVQLTRNDGKSFDLDLNNTYVAKAEVTQQATDTSDDVTIELSRNDGKSFELATKNTYLANAEMKDHTLTLGRNDGTEFVVNDLATLDDGMTYEGDTGSATVKLNNTVSVTGGATELTDGNIGVAASRDGENAKLEIKLAKDIKDVDSITVNKNIKVGDNTTIEGDTITTKTVNADTVKAGGTTVDDNGLTTDDGNGPSVTKDGIDAGKKKITNVERGTADTDAVNYSQLKEASGNIYNELNRLDDRTRKGLAGAAALAALHPMDFNPDDKMQFSAGIGHYRGENAAAIGAFYRPDESVMFSIGGVIGNGDNMINAGITFGLDGTRNRITRSRTAMAREIQDLRSLVTQMAARMDRLEGANIETAMFPDVPENHWAYEYVEDLQKRGALKGYPDGLFKGDRAMTRYEFAAMLDRLVRSGVTLDSRVAKEFEPELGRIYVERISGQDNDRKKVERVRVNNSDSKYPEGKTRDVYGSKIVTAVPEKAVAK</sequence>
<keyword evidence="7" id="KW-0732">Signal</keyword>
<dbReference type="GO" id="GO:0009279">
    <property type="term" value="C:cell outer membrane"/>
    <property type="evidence" value="ECO:0007669"/>
    <property type="project" value="UniProtKB-SubCell"/>
</dbReference>
<dbReference type="Gene3D" id="2.20.70.140">
    <property type="match status" value="1"/>
</dbReference>
<proteinExistence type="inferred from homology"/>
<feature type="region of interest" description="Disordered" evidence="11">
    <location>
        <begin position="1631"/>
        <end position="1685"/>
    </location>
</feature>
<comment type="subcellular location">
    <subcellularLocation>
        <location evidence="2">Cell outer membrane</location>
    </subcellularLocation>
    <subcellularLocation>
        <location evidence="1">Cell surface</location>
    </subcellularLocation>
</comment>
<feature type="domain" description="SLH" evidence="12">
    <location>
        <begin position="2226"/>
        <end position="2289"/>
    </location>
</feature>
<dbReference type="InterPro" id="IPR008635">
    <property type="entry name" value="Coiled_stalk_dom"/>
</dbReference>
<name>A0A1I2BGN8_9FIRM</name>
<dbReference type="Pfam" id="PF13018">
    <property type="entry name" value="ESPR"/>
    <property type="match status" value="1"/>
</dbReference>
<dbReference type="InterPro" id="IPR011049">
    <property type="entry name" value="Serralysin-like_metalloprot_C"/>
</dbReference>
<dbReference type="SUPFAM" id="SSF101967">
    <property type="entry name" value="Adhesin YadA, collagen-binding domain"/>
    <property type="match status" value="3"/>
</dbReference>
<dbReference type="Gene3D" id="1.20.5.170">
    <property type="match status" value="1"/>
</dbReference>
<dbReference type="GO" id="GO:0015031">
    <property type="term" value="P:protein transport"/>
    <property type="evidence" value="ECO:0007669"/>
    <property type="project" value="UniProtKB-KW"/>
</dbReference>
<dbReference type="InterPro" id="IPR051465">
    <property type="entry name" value="Cell_Envelope_Struct_Comp"/>
</dbReference>
<keyword evidence="10" id="KW-0998">Cell outer membrane</keyword>